<sequence length="141" mass="15261">MGAMLTQDGAHLVILALAVGCIIASLCLKWPCGNLWKDCANNQTQKGKLYLTTFALLVTAAVGLTFAFIRDIIIMNRSSLDGRGCSGLRWFLMVLGSVCGVAAIVIYISNEERQWPILLATGSVTILLVLTLRMLLSGRCE</sequence>
<feature type="transmembrane region" description="Helical" evidence="1">
    <location>
        <begin position="51"/>
        <end position="69"/>
    </location>
</feature>
<keyword evidence="1" id="KW-0812">Transmembrane</keyword>
<evidence type="ECO:0008006" key="4">
    <source>
        <dbReference type="Google" id="ProtNLM"/>
    </source>
</evidence>
<organism evidence="2 3">
    <name type="scientific">Cichlidogyrus casuarinus</name>
    <dbReference type="NCBI Taxonomy" id="1844966"/>
    <lineage>
        <taxon>Eukaryota</taxon>
        <taxon>Metazoa</taxon>
        <taxon>Spiralia</taxon>
        <taxon>Lophotrochozoa</taxon>
        <taxon>Platyhelminthes</taxon>
        <taxon>Monogenea</taxon>
        <taxon>Monopisthocotylea</taxon>
        <taxon>Dactylogyridea</taxon>
        <taxon>Ancyrocephalidae</taxon>
        <taxon>Cichlidogyrus</taxon>
    </lineage>
</organism>
<dbReference type="EMBL" id="JBJKFK010000242">
    <property type="protein sequence ID" value="KAL3318452.1"/>
    <property type="molecule type" value="Genomic_DNA"/>
</dbReference>
<feature type="transmembrane region" description="Helical" evidence="1">
    <location>
        <begin position="12"/>
        <end position="31"/>
    </location>
</feature>
<accession>A0ABD2QFY7</accession>
<feature type="transmembrane region" description="Helical" evidence="1">
    <location>
        <begin position="90"/>
        <end position="109"/>
    </location>
</feature>
<comment type="caution">
    <text evidence="2">The sequence shown here is derived from an EMBL/GenBank/DDBJ whole genome shotgun (WGS) entry which is preliminary data.</text>
</comment>
<gene>
    <name evidence="2" type="ORF">Ciccas_002881</name>
</gene>
<keyword evidence="1" id="KW-0472">Membrane</keyword>
<evidence type="ECO:0000313" key="3">
    <source>
        <dbReference type="Proteomes" id="UP001626550"/>
    </source>
</evidence>
<proteinExistence type="predicted"/>
<dbReference type="Proteomes" id="UP001626550">
    <property type="component" value="Unassembled WGS sequence"/>
</dbReference>
<keyword evidence="3" id="KW-1185">Reference proteome</keyword>
<keyword evidence="1" id="KW-1133">Transmembrane helix</keyword>
<protein>
    <recommendedName>
        <fullName evidence="4">Transmembrane protein</fullName>
    </recommendedName>
</protein>
<reference evidence="2 3" key="1">
    <citation type="submission" date="2024-11" db="EMBL/GenBank/DDBJ databases">
        <title>Adaptive evolution of stress response genes in parasites aligns with host niche diversity.</title>
        <authorList>
            <person name="Hahn C."/>
            <person name="Resl P."/>
        </authorList>
    </citation>
    <scope>NUCLEOTIDE SEQUENCE [LARGE SCALE GENOMIC DNA]</scope>
    <source>
        <strain evidence="2">EGGRZ-B1_66</strain>
        <tissue evidence="2">Body</tissue>
    </source>
</reference>
<evidence type="ECO:0000256" key="1">
    <source>
        <dbReference type="SAM" id="Phobius"/>
    </source>
</evidence>
<dbReference type="AlphaFoldDB" id="A0ABD2QFY7"/>
<evidence type="ECO:0000313" key="2">
    <source>
        <dbReference type="EMBL" id="KAL3318452.1"/>
    </source>
</evidence>
<feature type="transmembrane region" description="Helical" evidence="1">
    <location>
        <begin position="115"/>
        <end position="136"/>
    </location>
</feature>
<name>A0ABD2QFY7_9PLAT</name>